<keyword evidence="3" id="KW-0808">Transferase</keyword>
<evidence type="ECO:0000256" key="3">
    <source>
        <dbReference type="ARBA" id="ARBA00022679"/>
    </source>
</evidence>
<sequence length="82" mass="9482">MQHDRSLEELLKENDLQKYHPDFVSKLGVTAVDHLSYVQSDDVKQLGMSQPEWRRLRASMKKAKKRQAKAVCKTVSGFDSDF</sequence>
<proteinExistence type="predicted"/>
<evidence type="ECO:0000256" key="7">
    <source>
        <dbReference type="ARBA" id="ARBA00023137"/>
    </source>
</evidence>
<keyword evidence="6" id="KW-0067">ATP-binding</keyword>
<dbReference type="GO" id="GO:0004715">
    <property type="term" value="F:non-membrane spanning protein tyrosine kinase activity"/>
    <property type="evidence" value="ECO:0007669"/>
    <property type="project" value="UniProtKB-EC"/>
</dbReference>
<evidence type="ECO:0000259" key="8">
    <source>
        <dbReference type="Pfam" id="PF22931"/>
    </source>
</evidence>
<gene>
    <name evidence="9" type="ORF">HOLleu_38810</name>
</gene>
<evidence type="ECO:0000256" key="2">
    <source>
        <dbReference type="ARBA" id="ARBA00022443"/>
    </source>
</evidence>
<dbReference type="EMBL" id="JAIZAY010000021">
    <property type="protein sequence ID" value="KAJ8021565.1"/>
    <property type="molecule type" value="Genomic_DNA"/>
</dbReference>
<evidence type="ECO:0000256" key="5">
    <source>
        <dbReference type="ARBA" id="ARBA00022777"/>
    </source>
</evidence>
<evidence type="ECO:0000313" key="10">
    <source>
        <dbReference type="Proteomes" id="UP001152320"/>
    </source>
</evidence>
<accession>A0A9Q0YFM6</accession>
<dbReference type="GO" id="GO:0005524">
    <property type="term" value="F:ATP binding"/>
    <property type="evidence" value="ECO:0007669"/>
    <property type="project" value="UniProtKB-KW"/>
</dbReference>
<comment type="caution">
    <text evidence="9">The sequence shown here is derived from an EMBL/GenBank/DDBJ whole genome shotgun (WGS) entry which is preliminary data.</text>
</comment>
<dbReference type="Proteomes" id="UP001152320">
    <property type="component" value="Chromosome 21"/>
</dbReference>
<name>A0A9Q0YFM6_HOLLE</name>
<keyword evidence="7" id="KW-0829">Tyrosine-protein kinase</keyword>
<dbReference type="AlphaFoldDB" id="A0A9Q0YFM6"/>
<keyword evidence="4" id="KW-0547">Nucleotide-binding</keyword>
<dbReference type="SUPFAM" id="SSF47769">
    <property type="entry name" value="SAM/Pointed domain"/>
    <property type="match status" value="1"/>
</dbReference>
<dbReference type="Pfam" id="PF22931">
    <property type="entry name" value="SAM_TNK"/>
    <property type="match status" value="1"/>
</dbReference>
<evidence type="ECO:0000313" key="9">
    <source>
        <dbReference type="EMBL" id="KAJ8021565.1"/>
    </source>
</evidence>
<dbReference type="InterPro" id="IPR013761">
    <property type="entry name" value="SAM/pointed_sf"/>
</dbReference>
<keyword evidence="2" id="KW-0728">SH3 domain</keyword>
<protein>
    <recommendedName>
        <fullName evidence="1">non-specific protein-tyrosine kinase</fullName>
        <ecNumber evidence="1">2.7.10.2</ecNumber>
    </recommendedName>
</protein>
<dbReference type="EC" id="2.7.10.2" evidence="1"/>
<reference evidence="9" key="1">
    <citation type="submission" date="2021-10" db="EMBL/GenBank/DDBJ databases">
        <title>Tropical sea cucumber genome reveals ecological adaptation and Cuvierian tubules defense mechanism.</title>
        <authorList>
            <person name="Chen T."/>
        </authorList>
    </citation>
    <scope>NUCLEOTIDE SEQUENCE</scope>
    <source>
        <strain evidence="9">Nanhai2018</strain>
        <tissue evidence="9">Muscle</tissue>
    </source>
</reference>
<keyword evidence="10" id="KW-1185">Reference proteome</keyword>
<organism evidence="9 10">
    <name type="scientific">Holothuria leucospilota</name>
    <name type="common">Black long sea cucumber</name>
    <name type="synonym">Mertensiothuria leucospilota</name>
    <dbReference type="NCBI Taxonomy" id="206669"/>
    <lineage>
        <taxon>Eukaryota</taxon>
        <taxon>Metazoa</taxon>
        <taxon>Echinodermata</taxon>
        <taxon>Eleutherozoa</taxon>
        <taxon>Echinozoa</taxon>
        <taxon>Holothuroidea</taxon>
        <taxon>Aspidochirotacea</taxon>
        <taxon>Aspidochirotida</taxon>
        <taxon>Holothuriidae</taxon>
        <taxon>Holothuria</taxon>
    </lineage>
</organism>
<evidence type="ECO:0000256" key="6">
    <source>
        <dbReference type="ARBA" id="ARBA00022840"/>
    </source>
</evidence>
<dbReference type="InterPro" id="IPR055175">
    <property type="entry name" value="ACK/TNK-like_SAM"/>
</dbReference>
<dbReference type="Gene3D" id="1.10.150.50">
    <property type="entry name" value="Transcription Factor, Ets-1"/>
    <property type="match status" value="1"/>
</dbReference>
<evidence type="ECO:0000256" key="1">
    <source>
        <dbReference type="ARBA" id="ARBA00011903"/>
    </source>
</evidence>
<feature type="domain" description="ACK/TNK-like SAM" evidence="8">
    <location>
        <begin position="7"/>
        <end position="62"/>
    </location>
</feature>
<keyword evidence="5 9" id="KW-0418">Kinase</keyword>
<evidence type="ECO:0000256" key="4">
    <source>
        <dbReference type="ARBA" id="ARBA00022741"/>
    </source>
</evidence>